<dbReference type="EMBL" id="SULG01000035">
    <property type="protein sequence ID" value="TLD41839.1"/>
    <property type="molecule type" value="Genomic_DNA"/>
</dbReference>
<comment type="caution">
    <text evidence="1">The sequence shown here is derived from an EMBL/GenBank/DDBJ whole genome shotgun (WGS) entry which is preliminary data.</text>
</comment>
<dbReference type="Proteomes" id="UP000319783">
    <property type="component" value="Unassembled WGS sequence"/>
</dbReference>
<organism evidence="1 2">
    <name type="scientific">Candidatus Jettenia ecosi</name>
    <dbReference type="NCBI Taxonomy" id="2494326"/>
    <lineage>
        <taxon>Bacteria</taxon>
        <taxon>Pseudomonadati</taxon>
        <taxon>Planctomycetota</taxon>
        <taxon>Candidatus Brocadiia</taxon>
        <taxon>Candidatus Brocadiales</taxon>
        <taxon>Candidatus Brocadiaceae</taxon>
        <taxon>Candidatus Jettenia</taxon>
    </lineage>
</organism>
<name>A0A533QBP3_9BACT</name>
<proteinExistence type="predicted"/>
<gene>
    <name evidence="1" type="ORF">JETT_1929</name>
</gene>
<accession>A0A533QBP3</accession>
<protein>
    <submittedName>
        <fullName evidence="1">Uncharacterized protein</fullName>
    </submittedName>
</protein>
<evidence type="ECO:0000313" key="2">
    <source>
        <dbReference type="Proteomes" id="UP000319783"/>
    </source>
</evidence>
<evidence type="ECO:0000313" key="1">
    <source>
        <dbReference type="EMBL" id="TLD41839.1"/>
    </source>
</evidence>
<reference evidence="1 2" key="1">
    <citation type="submission" date="2019-04" db="EMBL/GenBank/DDBJ databases">
        <title>Genome of a novel bacterium Candidatus Jettenia ecosi reconstructed from metagenome of an anammox bioreactor.</title>
        <authorList>
            <person name="Mardanov A.V."/>
            <person name="Beletsky A.V."/>
            <person name="Ravin N.V."/>
            <person name="Botchkova E.A."/>
            <person name="Litti Y.V."/>
            <person name="Nozhevnikova A.N."/>
        </authorList>
    </citation>
    <scope>NUCLEOTIDE SEQUENCE [LARGE SCALE GENOMIC DNA]</scope>
    <source>
        <strain evidence="1">J2</strain>
    </source>
</reference>
<sequence length="45" mass="5195">MILCMDKQSLFKTYRDKVCPCHHPIFIGNSNKLRSGKARLATTDR</sequence>
<dbReference type="AlphaFoldDB" id="A0A533QBP3"/>